<dbReference type="GO" id="GO:0003729">
    <property type="term" value="F:mRNA binding"/>
    <property type="evidence" value="ECO:0007669"/>
    <property type="project" value="TreeGrafter"/>
</dbReference>
<dbReference type="PANTHER" id="PTHR45735:SF2">
    <property type="entry name" value="CLEAVAGE STIMULATION FACTOR SUBUNIT 2"/>
    <property type="match status" value="1"/>
</dbReference>
<dbReference type="InterPro" id="IPR012677">
    <property type="entry name" value="Nucleotide-bd_a/b_plait_sf"/>
</dbReference>
<feature type="domain" description="RRM" evidence="2">
    <location>
        <begin position="6"/>
        <end position="84"/>
    </location>
</feature>
<dbReference type="InterPro" id="IPR035979">
    <property type="entry name" value="RBD_domain_sf"/>
</dbReference>
<dbReference type="GO" id="GO:0005847">
    <property type="term" value="C:mRNA cleavage and polyadenylation specificity factor complex"/>
    <property type="evidence" value="ECO:0007669"/>
    <property type="project" value="TreeGrafter"/>
</dbReference>
<dbReference type="SMART" id="SM00360">
    <property type="entry name" value="RRM"/>
    <property type="match status" value="1"/>
</dbReference>
<dbReference type="PROSITE" id="PS50102">
    <property type="entry name" value="RRM"/>
    <property type="match status" value="1"/>
</dbReference>
<dbReference type="Pfam" id="PF00076">
    <property type="entry name" value="RRM_1"/>
    <property type="match status" value="1"/>
</dbReference>
<accession>A0A7R9Z5N5</accession>
<dbReference type="InterPro" id="IPR000504">
    <property type="entry name" value="RRM_dom"/>
</dbReference>
<evidence type="ECO:0000256" key="1">
    <source>
        <dbReference type="PROSITE-ProRule" id="PRU00176"/>
    </source>
</evidence>
<name>A0A7R9Z5N5_9CHLO</name>
<sequence length="147" mass="16241">MARRTHTVFVGNLPFDVTEGEVAEMFSEAGPVRDMRIVTDKETGRPKGFGFCEFYDMDASETAVSRIDGQRMNGRILRVHYADDMPSRGGGRDRGAHAHLLHRTLWRGCSDALMLVLHAHTCVCQTTLNSSGASASALPHYLLCTML</sequence>
<dbReference type="PANTHER" id="PTHR45735">
    <property type="entry name" value="CLEAVAGE STIMULATION FACTOR SUBUNIT 2"/>
    <property type="match status" value="1"/>
</dbReference>
<dbReference type="SUPFAM" id="SSF54928">
    <property type="entry name" value="RNA-binding domain, RBD"/>
    <property type="match status" value="1"/>
</dbReference>
<protein>
    <recommendedName>
        <fullName evidence="2">RRM domain-containing protein</fullName>
    </recommendedName>
</protein>
<organism evidence="3">
    <name type="scientific">Chlamydomonas euryale</name>
    <dbReference type="NCBI Taxonomy" id="1486919"/>
    <lineage>
        <taxon>Eukaryota</taxon>
        <taxon>Viridiplantae</taxon>
        <taxon>Chlorophyta</taxon>
        <taxon>core chlorophytes</taxon>
        <taxon>Chlorophyceae</taxon>
        <taxon>CS clade</taxon>
        <taxon>Chlamydomonadales</taxon>
        <taxon>Chlamydomonadaceae</taxon>
        <taxon>Chlamydomonas</taxon>
    </lineage>
</organism>
<keyword evidence="1" id="KW-0694">RNA-binding</keyword>
<evidence type="ECO:0000313" key="3">
    <source>
        <dbReference type="EMBL" id="CAD8308181.1"/>
    </source>
</evidence>
<reference evidence="3" key="1">
    <citation type="submission" date="2021-01" db="EMBL/GenBank/DDBJ databases">
        <authorList>
            <person name="Corre E."/>
            <person name="Pelletier E."/>
            <person name="Niang G."/>
            <person name="Scheremetjew M."/>
            <person name="Finn R."/>
            <person name="Kale V."/>
            <person name="Holt S."/>
            <person name="Cochrane G."/>
            <person name="Meng A."/>
            <person name="Brown T."/>
            <person name="Cohen L."/>
        </authorList>
    </citation>
    <scope>NUCLEOTIDE SEQUENCE</scope>
    <source>
        <strain evidence="3">CCMP219</strain>
    </source>
</reference>
<dbReference type="EMBL" id="HBEC01041921">
    <property type="protein sequence ID" value="CAD8308181.1"/>
    <property type="molecule type" value="Transcribed_RNA"/>
</dbReference>
<gene>
    <name evidence="3" type="ORF">CEUR00632_LOCUS19507</name>
</gene>
<dbReference type="Gene3D" id="3.30.70.330">
    <property type="match status" value="1"/>
</dbReference>
<evidence type="ECO:0000259" key="2">
    <source>
        <dbReference type="PROSITE" id="PS50102"/>
    </source>
</evidence>
<dbReference type="AlphaFoldDB" id="A0A7R9Z5N5"/>
<proteinExistence type="predicted"/>